<dbReference type="RefSeq" id="WP_275815836.1">
    <property type="nucleotide sequence ID" value="NZ_BAAANM010000027.1"/>
</dbReference>
<accession>A0ABT5Z3K4</accession>
<comment type="caution">
    <text evidence="1">The sequence shown here is derived from an EMBL/GenBank/DDBJ whole genome shotgun (WGS) entry which is preliminary data.</text>
</comment>
<reference evidence="1 2" key="1">
    <citation type="submission" date="2023-03" db="EMBL/GenBank/DDBJ databases">
        <title>Draft genome sequence of type strain Streptomyces ferralitis JCM 14344.</title>
        <authorList>
            <person name="Klaysubun C."/>
            <person name="Duangmal K."/>
        </authorList>
    </citation>
    <scope>NUCLEOTIDE SEQUENCE [LARGE SCALE GENOMIC DNA]</scope>
    <source>
        <strain evidence="1 2">JCM 14344</strain>
    </source>
</reference>
<proteinExistence type="predicted"/>
<organism evidence="1 2">
    <name type="scientific">Streptantibioticus ferralitis</name>
    <dbReference type="NCBI Taxonomy" id="236510"/>
    <lineage>
        <taxon>Bacteria</taxon>
        <taxon>Bacillati</taxon>
        <taxon>Actinomycetota</taxon>
        <taxon>Actinomycetes</taxon>
        <taxon>Kitasatosporales</taxon>
        <taxon>Streptomycetaceae</taxon>
        <taxon>Streptantibioticus</taxon>
    </lineage>
</organism>
<sequence>MEPHVSWNELPETLRTVVEKRVGKVLSARTVPEGITCRTALVLSTATATLFLKGAPVADRSSMEAQRTEAEINEAVRKVSPAMRWEAVADGWHLIAFDYVDGRHADLTPQSRDAAIVADALKRARSCRVPTGGLVPPLAERYRQVLRPGDSETLEGSSLLHTDTNPHNLLIASKRGYLVDWAMPATGPAWVDAAQTAVRLMGYGWKPRDARAWLSSFPEWEHANGAAKAVFVRVVSDDATAHFGSYAEEENARFHALLE</sequence>
<evidence type="ECO:0000313" key="2">
    <source>
        <dbReference type="Proteomes" id="UP001220022"/>
    </source>
</evidence>
<dbReference type="Gene3D" id="3.90.1200.10">
    <property type="match status" value="1"/>
</dbReference>
<keyword evidence="2" id="KW-1185">Reference proteome</keyword>
<dbReference type="SUPFAM" id="SSF56112">
    <property type="entry name" value="Protein kinase-like (PK-like)"/>
    <property type="match status" value="1"/>
</dbReference>
<gene>
    <name evidence="1" type="ORF">P2L57_18450</name>
</gene>
<dbReference type="EMBL" id="JARHTQ010000011">
    <property type="protein sequence ID" value="MDF2257625.1"/>
    <property type="molecule type" value="Genomic_DNA"/>
</dbReference>
<dbReference type="InterPro" id="IPR011009">
    <property type="entry name" value="Kinase-like_dom_sf"/>
</dbReference>
<name>A0ABT5Z3K4_9ACTN</name>
<evidence type="ECO:0000313" key="1">
    <source>
        <dbReference type="EMBL" id="MDF2257625.1"/>
    </source>
</evidence>
<dbReference type="Proteomes" id="UP001220022">
    <property type="component" value="Unassembled WGS sequence"/>
</dbReference>
<protein>
    <submittedName>
        <fullName evidence="1">Phosphotransferase</fullName>
    </submittedName>
</protein>